<keyword evidence="1" id="KW-1133">Transmembrane helix</keyword>
<keyword evidence="1" id="KW-0472">Membrane</keyword>
<sequence length="178" mass="20430">MLIFAKLLAYYEGKILREVKKGVVEKVFVKLNSIDKVLESRVDIILLRIINMLKYVFILIMIVYLAICIMSLSHKIVSFTLDQGALDFSSIKTILTDGLFTLIVIAIVKTLFIKSGFDYALTFLEIAFVVIIRKLILLESIPSETDLLIALGITSSVFFILIVYIHNMKRRWIKEDHK</sequence>
<dbReference type="KEGG" id="avp:AVENP_0300"/>
<proteinExistence type="predicted"/>
<evidence type="ECO:0000313" key="3">
    <source>
        <dbReference type="Proteomes" id="UP000503482"/>
    </source>
</evidence>
<evidence type="ECO:0000313" key="2">
    <source>
        <dbReference type="EMBL" id="QKF65874.1"/>
    </source>
</evidence>
<dbReference type="EMBL" id="CP053840">
    <property type="protein sequence ID" value="QKF65874.1"/>
    <property type="molecule type" value="Genomic_DNA"/>
</dbReference>
<feature type="transmembrane region" description="Helical" evidence="1">
    <location>
        <begin position="147"/>
        <end position="165"/>
    </location>
</feature>
<feature type="transmembrane region" description="Helical" evidence="1">
    <location>
        <begin position="119"/>
        <end position="141"/>
    </location>
</feature>
<organism evidence="2 3">
    <name type="scientific">Arcobacter venerupis</name>
    <dbReference type="NCBI Taxonomy" id="1054033"/>
    <lineage>
        <taxon>Bacteria</taxon>
        <taxon>Pseudomonadati</taxon>
        <taxon>Campylobacterota</taxon>
        <taxon>Epsilonproteobacteria</taxon>
        <taxon>Campylobacterales</taxon>
        <taxon>Arcobacteraceae</taxon>
        <taxon>Arcobacter</taxon>
    </lineage>
</organism>
<feature type="transmembrane region" description="Helical" evidence="1">
    <location>
        <begin position="94"/>
        <end position="112"/>
    </location>
</feature>
<protein>
    <submittedName>
        <fullName evidence="2">Membrane protein</fullName>
    </submittedName>
</protein>
<name>A0AAE7E326_9BACT</name>
<reference evidence="2 3" key="1">
    <citation type="submission" date="2020-05" db="EMBL/GenBank/DDBJ databases">
        <title>Complete genome sequencing of Campylobacter and Arcobacter type strains.</title>
        <authorList>
            <person name="Miller W.G."/>
            <person name="Yee E."/>
        </authorList>
    </citation>
    <scope>NUCLEOTIDE SEQUENCE [LARGE SCALE GENOMIC DNA]</scope>
    <source>
        <strain evidence="2 3">LMG 26156</strain>
    </source>
</reference>
<dbReference type="Proteomes" id="UP000503482">
    <property type="component" value="Chromosome"/>
</dbReference>
<gene>
    <name evidence="2" type="ORF">AVENP_0300</name>
</gene>
<feature type="transmembrane region" description="Helical" evidence="1">
    <location>
        <begin position="55"/>
        <end position="74"/>
    </location>
</feature>
<dbReference type="RefSeq" id="WP_228721231.1">
    <property type="nucleotide sequence ID" value="NZ_CP053840.1"/>
</dbReference>
<dbReference type="AlphaFoldDB" id="A0AAE7E326"/>
<keyword evidence="3" id="KW-1185">Reference proteome</keyword>
<accession>A0AAE7E326</accession>
<evidence type="ECO:0000256" key="1">
    <source>
        <dbReference type="SAM" id="Phobius"/>
    </source>
</evidence>
<keyword evidence="1" id="KW-0812">Transmembrane</keyword>